<comment type="caution">
    <text evidence="2">The sequence shown here is derived from an EMBL/GenBank/DDBJ whole genome shotgun (WGS) entry which is preliminary data.</text>
</comment>
<feature type="transmembrane region" description="Helical" evidence="1">
    <location>
        <begin position="175"/>
        <end position="194"/>
    </location>
</feature>
<sequence length="313" mass="35563">MYNPLSLTALGLPTINTKFDNNATFVRSHLVSPLILGILRALISLYCFTTIIVAYSWLSQNFAPNTLRDIDIPTYTLILGKGFIGKSFSFFTFLTFWSLAFYFGVSAFHTLTYAYNRRRGNGRMSPLHDSLPRSLQLLHTLWYTTITTYPFLVSIVFWCTMYGSPWPTHSRFTQWINISVHGLNSLFAIFEVVFGAARPPPFIPHLLVVLLGLSLYLGLAYLSKATEDFYVYEWMNPAWGWQGIVAHIAGYAAGMTAIYSLVWGAMWLREQLISKHLERKESVTNAVIDEYAWSETPSCSTSTKELVIEVRAV</sequence>
<evidence type="ECO:0000313" key="3">
    <source>
        <dbReference type="Proteomes" id="UP000660729"/>
    </source>
</evidence>
<keyword evidence="1" id="KW-0812">Transmembrane</keyword>
<feature type="transmembrane region" description="Helical" evidence="1">
    <location>
        <begin position="34"/>
        <end position="58"/>
    </location>
</feature>
<dbReference type="AlphaFoldDB" id="A0A8H6VG46"/>
<accession>A0A8H6VG46</accession>
<feature type="transmembrane region" description="Helical" evidence="1">
    <location>
        <begin position="244"/>
        <end position="268"/>
    </location>
</feature>
<feature type="transmembrane region" description="Helical" evidence="1">
    <location>
        <begin position="206"/>
        <end position="224"/>
    </location>
</feature>
<dbReference type="Proteomes" id="UP000660729">
    <property type="component" value="Unassembled WGS sequence"/>
</dbReference>
<dbReference type="GO" id="GO:0016020">
    <property type="term" value="C:membrane"/>
    <property type="evidence" value="ECO:0007669"/>
    <property type="project" value="TreeGrafter"/>
</dbReference>
<keyword evidence="1" id="KW-1133">Transmembrane helix</keyword>
<dbReference type="PANTHER" id="PTHR12242">
    <property type="entry name" value="OS02G0130600 PROTEIN-RELATED"/>
    <property type="match status" value="1"/>
</dbReference>
<gene>
    <name evidence="2" type="ORF">HII31_08511</name>
</gene>
<dbReference type="OrthoDB" id="419711at2759"/>
<organism evidence="2 3">
    <name type="scientific">Pseudocercospora fuligena</name>
    <dbReference type="NCBI Taxonomy" id="685502"/>
    <lineage>
        <taxon>Eukaryota</taxon>
        <taxon>Fungi</taxon>
        <taxon>Dikarya</taxon>
        <taxon>Ascomycota</taxon>
        <taxon>Pezizomycotina</taxon>
        <taxon>Dothideomycetes</taxon>
        <taxon>Dothideomycetidae</taxon>
        <taxon>Mycosphaerellales</taxon>
        <taxon>Mycosphaerellaceae</taxon>
        <taxon>Pseudocercospora</taxon>
    </lineage>
</organism>
<name>A0A8H6VG46_9PEZI</name>
<feature type="transmembrane region" description="Helical" evidence="1">
    <location>
        <begin position="90"/>
        <end position="115"/>
    </location>
</feature>
<keyword evidence="1" id="KW-0472">Membrane</keyword>
<reference evidence="2" key="1">
    <citation type="submission" date="2020-04" db="EMBL/GenBank/DDBJ databases">
        <title>Draft genome resource of the tomato pathogen Pseudocercospora fuligena.</title>
        <authorList>
            <person name="Zaccaron A."/>
        </authorList>
    </citation>
    <scope>NUCLEOTIDE SEQUENCE</scope>
    <source>
        <strain evidence="2">PF001</strain>
    </source>
</reference>
<protein>
    <recommendedName>
        <fullName evidence="4">FAR-17a/AIG1-like protein</fullName>
    </recommendedName>
</protein>
<feature type="transmembrane region" description="Helical" evidence="1">
    <location>
        <begin position="141"/>
        <end position="163"/>
    </location>
</feature>
<dbReference type="PANTHER" id="PTHR12242:SF1">
    <property type="entry name" value="MYND-TYPE DOMAIN-CONTAINING PROTEIN"/>
    <property type="match status" value="1"/>
</dbReference>
<keyword evidence="3" id="KW-1185">Reference proteome</keyword>
<proteinExistence type="predicted"/>
<evidence type="ECO:0000256" key="1">
    <source>
        <dbReference type="SAM" id="Phobius"/>
    </source>
</evidence>
<evidence type="ECO:0008006" key="4">
    <source>
        <dbReference type="Google" id="ProtNLM"/>
    </source>
</evidence>
<evidence type="ECO:0000313" key="2">
    <source>
        <dbReference type="EMBL" id="KAF7190180.1"/>
    </source>
</evidence>
<dbReference type="EMBL" id="JABCIY010000175">
    <property type="protein sequence ID" value="KAF7190180.1"/>
    <property type="molecule type" value="Genomic_DNA"/>
</dbReference>